<reference evidence="1 2" key="1">
    <citation type="submission" date="2017-05" db="EMBL/GenBank/DDBJ databases">
        <authorList>
            <person name="Varghese N."/>
            <person name="Submissions S."/>
        </authorList>
    </citation>
    <scope>NUCLEOTIDE SEQUENCE [LARGE SCALE GENOMIC DNA]</scope>
    <source>
        <strain evidence="1 2">DSM 21985</strain>
    </source>
</reference>
<protein>
    <submittedName>
        <fullName evidence="1">Uncharacterized protein</fullName>
    </submittedName>
</protein>
<dbReference type="Proteomes" id="UP000317557">
    <property type="component" value="Unassembled WGS sequence"/>
</dbReference>
<organism evidence="1 2">
    <name type="scientific">Gracilimonas mengyeensis</name>
    <dbReference type="NCBI Taxonomy" id="1302730"/>
    <lineage>
        <taxon>Bacteria</taxon>
        <taxon>Pseudomonadati</taxon>
        <taxon>Balneolota</taxon>
        <taxon>Balneolia</taxon>
        <taxon>Balneolales</taxon>
        <taxon>Balneolaceae</taxon>
        <taxon>Gracilimonas</taxon>
    </lineage>
</organism>
<dbReference type="EMBL" id="FXTP01000015">
    <property type="protein sequence ID" value="SMO91307.1"/>
    <property type="molecule type" value="Genomic_DNA"/>
</dbReference>
<sequence length="58" mass="6623">MLTAYSNHVSLFRLLLTTDLVQAYRLDRVTIHSDLPDLLSLERGKIIAKEKLVNRAVT</sequence>
<dbReference type="AlphaFoldDB" id="A0A521F561"/>
<accession>A0A521F561</accession>
<evidence type="ECO:0000313" key="2">
    <source>
        <dbReference type="Proteomes" id="UP000317557"/>
    </source>
</evidence>
<keyword evidence="2" id="KW-1185">Reference proteome</keyword>
<gene>
    <name evidence="1" type="ORF">SAMN06265219_11564</name>
</gene>
<evidence type="ECO:0000313" key="1">
    <source>
        <dbReference type="EMBL" id="SMO91307.1"/>
    </source>
</evidence>
<name>A0A521F561_9BACT</name>
<proteinExistence type="predicted"/>